<keyword evidence="1" id="KW-0732">Signal</keyword>
<keyword evidence="4" id="KW-1185">Reference proteome</keyword>
<dbReference type="PANTHER" id="PTHR38037">
    <property type="entry name" value="ZN_PROTEASE DOMAIN-CONTAINING PROTEIN"/>
    <property type="match status" value="1"/>
</dbReference>
<dbReference type="EMBL" id="FOAA01000004">
    <property type="protein sequence ID" value="SEK73413.1"/>
    <property type="molecule type" value="Genomic_DNA"/>
</dbReference>
<reference evidence="4" key="1">
    <citation type="submission" date="2016-10" db="EMBL/GenBank/DDBJ databases">
        <authorList>
            <person name="Varghese N."/>
            <person name="Submissions S."/>
        </authorList>
    </citation>
    <scope>NUCLEOTIDE SEQUENCE [LARGE SCALE GENOMIC DNA]</scope>
    <source>
        <strain evidence="4">DSM 241</strain>
    </source>
</reference>
<dbReference type="PANTHER" id="PTHR38037:SF2">
    <property type="entry name" value="ATP-DEPENDENT ZINC PROTEASE DOMAIN-CONTAINING PROTEIN-RELATED"/>
    <property type="match status" value="1"/>
</dbReference>
<dbReference type="Proteomes" id="UP000199256">
    <property type="component" value="Unassembled WGS sequence"/>
</dbReference>
<evidence type="ECO:0000256" key="1">
    <source>
        <dbReference type="SAM" id="SignalP"/>
    </source>
</evidence>
<feature type="domain" description="Retropepsin-like aspartic endopeptidase" evidence="2">
    <location>
        <begin position="37"/>
        <end position="170"/>
    </location>
</feature>
<evidence type="ECO:0000313" key="4">
    <source>
        <dbReference type="Proteomes" id="UP000199256"/>
    </source>
</evidence>
<protein>
    <submittedName>
        <fullName evidence="3">Uncharacterized conserved protein</fullName>
    </submittedName>
</protein>
<name>A0A1H7JFQ8_9GAMM</name>
<dbReference type="InterPro" id="IPR021109">
    <property type="entry name" value="Peptidase_aspartic_dom_sf"/>
</dbReference>
<dbReference type="AlphaFoldDB" id="A0A1H7JFQ8"/>
<evidence type="ECO:0000313" key="3">
    <source>
        <dbReference type="EMBL" id="SEK73413.1"/>
    </source>
</evidence>
<dbReference type="InterPro" id="IPR008503">
    <property type="entry name" value="Asp_endopeptidase"/>
</dbReference>
<feature type="chain" id="PRO_5011628397" evidence="1">
    <location>
        <begin position="21"/>
        <end position="176"/>
    </location>
</feature>
<evidence type="ECO:0000259" key="2">
    <source>
        <dbReference type="Pfam" id="PF05618"/>
    </source>
</evidence>
<organism evidence="3 4">
    <name type="scientific">Ectothiorhodospira marina</name>
    <dbReference type="NCBI Taxonomy" id="1396821"/>
    <lineage>
        <taxon>Bacteria</taxon>
        <taxon>Pseudomonadati</taxon>
        <taxon>Pseudomonadota</taxon>
        <taxon>Gammaproteobacteria</taxon>
        <taxon>Chromatiales</taxon>
        <taxon>Ectothiorhodospiraceae</taxon>
        <taxon>Ectothiorhodospira</taxon>
    </lineage>
</organism>
<sequence length="176" mass="19733">MKWLVMTALAGALLVPMAGADDDKDAPDSEAPEPMRILGYVEDVTLMPEGVVLKAKMDTGATTSSLNALNKETFERDGKEWIAFDIIDPDDEDNRIRLEREITRHVRIIRHSGDHQRRPVVEVGLCMGDVYRKEEVSLIDRTALSYQLLVGRNHMAGAILLDSRDKFLQAPDCNLD</sequence>
<dbReference type="STRING" id="1396821.SAMN05444515_104174"/>
<dbReference type="SUPFAM" id="SSF50630">
    <property type="entry name" value="Acid proteases"/>
    <property type="match status" value="1"/>
</dbReference>
<proteinExistence type="predicted"/>
<feature type="signal peptide" evidence="1">
    <location>
        <begin position="1"/>
        <end position="20"/>
    </location>
</feature>
<accession>A0A1H7JFQ8</accession>
<dbReference type="Gene3D" id="2.40.70.10">
    <property type="entry name" value="Acid Proteases"/>
    <property type="match status" value="1"/>
</dbReference>
<dbReference type="Pfam" id="PF05618">
    <property type="entry name" value="Zn_protease"/>
    <property type="match status" value="1"/>
</dbReference>
<gene>
    <name evidence="3" type="ORF">SAMN05444515_104174</name>
</gene>